<sequence length="193" mass="23013">MLKNNLFKKNNLFLFLIFIFIFIYKKNLILAADKKSKLIFNTDIEHIIDINDYNSEYIPDINDSIKKNLYNEYDDYYQLLKEIILKTINTITNINLMFFEKNEDKVIIYKIENFFNNSIASCKNKKNDEIIDDKIKKLDYKYNSLQLLKDSETLFSLILYGCWQDLCFQYLKIFSLTSSESVGIISHNILELL</sequence>
<reference evidence="1" key="1">
    <citation type="submission" date="2022-12" db="EMBL/GenBank/DDBJ databases">
        <title>Genomic Characterization of Candidatus Phytoplasma sacchari in China.</title>
        <authorList>
            <person name="Zhang R.-Y."/>
        </authorList>
    </citation>
    <scope>NUCLEOTIDE SEQUENCE [LARGE SCALE GENOMIC DNA]</scope>
    <source>
        <strain evidence="1">SCWL1</strain>
    </source>
</reference>
<protein>
    <submittedName>
        <fullName evidence="1">Uncharacterized protein</fullName>
    </submittedName>
</protein>
<dbReference type="EMBL" id="CP115156">
    <property type="protein sequence ID" value="WBL31584.1"/>
    <property type="molecule type" value="Genomic_DNA"/>
</dbReference>
<accession>A0ABY7M1P8</accession>
<organism evidence="1 2">
    <name type="scientific">Candidatus Phytoplasma sacchari</name>
    <dbReference type="NCBI Taxonomy" id="2609813"/>
    <lineage>
        <taxon>Bacteria</taxon>
        <taxon>Bacillati</taxon>
        <taxon>Mycoplasmatota</taxon>
        <taxon>Mollicutes</taxon>
        <taxon>Acholeplasmatales</taxon>
        <taxon>Acholeplasmataceae</taxon>
        <taxon>Candidatus Phytoplasma</taxon>
        <taxon>16SrXI (Rice yellow dwarf group)</taxon>
    </lineage>
</organism>
<dbReference type="Proteomes" id="UP001210120">
    <property type="component" value="Chromosome"/>
</dbReference>
<name>A0ABY7M1P8_9MOLU</name>
<gene>
    <name evidence="1" type="ORF">O7R10_00785</name>
</gene>
<proteinExistence type="predicted"/>
<evidence type="ECO:0000313" key="1">
    <source>
        <dbReference type="EMBL" id="WBL31584.1"/>
    </source>
</evidence>
<keyword evidence="2" id="KW-1185">Reference proteome</keyword>
<evidence type="ECO:0000313" key="2">
    <source>
        <dbReference type="Proteomes" id="UP001210120"/>
    </source>
</evidence>